<evidence type="ECO:0000256" key="1">
    <source>
        <dbReference type="SAM" id="MobiDB-lite"/>
    </source>
</evidence>
<evidence type="ECO:0000313" key="3">
    <source>
        <dbReference type="Proteomes" id="UP000783871"/>
    </source>
</evidence>
<reference evidence="2 3" key="1">
    <citation type="submission" date="2020-03" db="EMBL/GenBank/DDBJ databases">
        <title>WGS of actinomycetes isolated from Thailand.</title>
        <authorList>
            <person name="Thawai C."/>
        </authorList>
    </citation>
    <scope>NUCLEOTIDE SEQUENCE [LARGE SCALE GENOMIC DNA]</scope>
    <source>
        <strain evidence="2 3">HSS6-12</strain>
    </source>
</reference>
<gene>
    <name evidence="2" type="ORF">HCJ94_04240</name>
</gene>
<feature type="region of interest" description="Disordered" evidence="1">
    <location>
        <begin position="1"/>
        <end position="84"/>
    </location>
</feature>
<sequence length="272" mass="27752">MPTLFPVPAPAAPAPAQPARRRRPAPPADPSTGAADARGARAAPGAAPGADPGTGDADRDPGRAIDTAGSGPAGDPPRPDDPRRQLAFFGAEATDPSVADLAGLLAGPAEVSVMGGTARLAVVVDAAWRVHVLVAELAARGLRASWEETGDGRHAVRTSYTRLLKPLAAAWLNGPAKRPPDGLHLNGRRLRLWLAAAGSVEPPDVVLRLGAVDDAHVAAVGAALAAAGLPNAVLDPDVPAYRVTGRRDLTRLTELIGDAPPRTPPGAWPSRP</sequence>
<name>A0ABX0Z0C2_9ACTN</name>
<protein>
    <submittedName>
        <fullName evidence="2">Uncharacterized protein</fullName>
    </submittedName>
</protein>
<accession>A0ABX0Z0C2</accession>
<evidence type="ECO:0000313" key="2">
    <source>
        <dbReference type="EMBL" id="NJP31212.1"/>
    </source>
</evidence>
<feature type="compositionally biased region" description="Pro residues" evidence="1">
    <location>
        <begin position="1"/>
        <end position="16"/>
    </location>
</feature>
<organism evidence="2 3">
    <name type="scientific">Micromonospora thermarum</name>
    <dbReference type="NCBI Taxonomy" id="2720024"/>
    <lineage>
        <taxon>Bacteria</taxon>
        <taxon>Bacillati</taxon>
        <taxon>Actinomycetota</taxon>
        <taxon>Actinomycetes</taxon>
        <taxon>Micromonosporales</taxon>
        <taxon>Micromonosporaceae</taxon>
        <taxon>Micromonospora</taxon>
    </lineage>
</organism>
<keyword evidence="3" id="KW-1185">Reference proteome</keyword>
<dbReference type="EMBL" id="JAATEO010000003">
    <property type="protein sequence ID" value="NJP31212.1"/>
    <property type="molecule type" value="Genomic_DNA"/>
</dbReference>
<dbReference type="Proteomes" id="UP000783871">
    <property type="component" value="Unassembled WGS sequence"/>
</dbReference>
<feature type="compositionally biased region" description="Low complexity" evidence="1">
    <location>
        <begin position="32"/>
        <end position="55"/>
    </location>
</feature>
<proteinExistence type="predicted"/>
<comment type="caution">
    <text evidence="2">The sequence shown here is derived from an EMBL/GenBank/DDBJ whole genome shotgun (WGS) entry which is preliminary data.</text>
</comment>